<evidence type="ECO:0000313" key="10">
    <source>
        <dbReference type="Proteomes" id="UP000321638"/>
    </source>
</evidence>
<feature type="active site" description="Nucleophile" evidence="7">
    <location>
        <position position="465"/>
    </location>
</feature>
<proteinExistence type="inferred from homology"/>
<dbReference type="PROSITE" id="PS52029">
    <property type="entry name" value="LD_TPASE"/>
    <property type="match status" value="1"/>
</dbReference>
<comment type="pathway">
    <text evidence="1 7">Cell wall biogenesis; peptidoglycan biosynthesis.</text>
</comment>
<accession>A0A5C8PM16</accession>
<dbReference type="Pfam" id="PF20142">
    <property type="entry name" value="Scaffold"/>
    <property type="match status" value="1"/>
</dbReference>
<dbReference type="InterPro" id="IPR002477">
    <property type="entry name" value="Peptidoglycan-bd-like"/>
</dbReference>
<dbReference type="GO" id="GO:0004180">
    <property type="term" value="F:carboxypeptidase activity"/>
    <property type="evidence" value="ECO:0007669"/>
    <property type="project" value="UniProtKB-ARBA"/>
</dbReference>
<dbReference type="GO" id="GO:0016740">
    <property type="term" value="F:transferase activity"/>
    <property type="evidence" value="ECO:0007669"/>
    <property type="project" value="UniProtKB-KW"/>
</dbReference>
<gene>
    <name evidence="9" type="ORF">FHP25_16125</name>
</gene>
<evidence type="ECO:0000256" key="3">
    <source>
        <dbReference type="ARBA" id="ARBA00022679"/>
    </source>
</evidence>
<keyword evidence="4 7" id="KW-0133">Cell shape</keyword>
<evidence type="ECO:0000256" key="6">
    <source>
        <dbReference type="ARBA" id="ARBA00023316"/>
    </source>
</evidence>
<dbReference type="InterPro" id="IPR045380">
    <property type="entry name" value="LD_TPept_scaffold_dom"/>
</dbReference>
<dbReference type="GO" id="GO:0009252">
    <property type="term" value="P:peptidoglycan biosynthetic process"/>
    <property type="evidence" value="ECO:0007669"/>
    <property type="project" value="UniProtKB-UniPathway"/>
</dbReference>
<feature type="domain" description="L,D-TPase catalytic" evidence="8">
    <location>
        <begin position="312"/>
        <end position="488"/>
    </location>
</feature>
<dbReference type="InterPro" id="IPR052905">
    <property type="entry name" value="LD-transpeptidase_YkuD-like"/>
</dbReference>
<reference evidence="9 10" key="1">
    <citation type="submission" date="2019-06" db="EMBL/GenBank/DDBJ databases">
        <title>New taxonomy in bacterial strain CC-CFT640, isolated from vineyard.</title>
        <authorList>
            <person name="Lin S.-Y."/>
            <person name="Tsai C.-F."/>
            <person name="Young C.-C."/>
        </authorList>
    </citation>
    <scope>NUCLEOTIDE SEQUENCE [LARGE SCALE GENOMIC DNA]</scope>
    <source>
        <strain evidence="9 10">CC-CFT640</strain>
    </source>
</reference>
<feature type="active site" description="Proton donor/acceptor" evidence="7">
    <location>
        <position position="446"/>
    </location>
</feature>
<dbReference type="EMBL" id="VDUZ01000017">
    <property type="protein sequence ID" value="TXL74608.1"/>
    <property type="molecule type" value="Genomic_DNA"/>
</dbReference>
<evidence type="ECO:0000256" key="1">
    <source>
        <dbReference type="ARBA" id="ARBA00004752"/>
    </source>
</evidence>
<evidence type="ECO:0000313" key="9">
    <source>
        <dbReference type="EMBL" id="TXL74608.1"/>
    </source>
</evidence>
<keyword evidence="6 7" id="KW-0961">Cell wall biogenesis/degradation</keyword>
<dbReference type="PANTHER" id="PTHR41533">
    <property type="entry name" value="L,D-TRANSPEPTIDASE HI_1667-RELATED"/>
    <property type="match status" value="1"/>
</dbReference>
<dbReference type="CDD" id="cd16913">
    <property type="entry name" value="YkuD_like"/>
    <property type="match status" value="1"/>
</dbReference>
<protein>
    <recommendedName>
        <fullName evidence="8">L,D-TPase catalytic domain-containing protein</fullName>
    </recommendedName>
</protein>
<evidence type="ECO:0000256" key="2">
    <source>
        <dbReference type="ARBA" id="ARBA00005992"/>
    </source>
</evidence>
<dbReference type="Pfam" id="PF03734">
    <property type="entry name" value="YkuD"/>
    <property type="match status" value="1"/>
</dbReference>
<evidence type="ECO:0000256" key="4">
    <source>
        <dbReference type="ARBA" id="ARBA00022960"/>
    </source>
</evidence>
<name>A0A5C8PM16_9HYPH</name>
<dbReference type="RefSeq" id="WP_147847983.1">
    <property type="nucleotide sequence ID" value="NZ_VDUZ01000017.1"/>
</dbReference>
<dbReference type="InterPro" id="IPR036365">
    <property type="entry name" value="PGBD-like_sf"/>
</dbReference>
<keyword evidence="10" id="KW-1185">Reference proteome</keyword>
<comment type="similarity">
    <text evidence="2">Belongs to the YkuD family.</text>
</comment>
<dbReference type="UniPathway" id="UPA00219"/>
<keyword evidence="3" id="KW-0808">Transferase</keyword>
<dbReference type="Proteomes" id="UP000321638">
    <property type="component" value="Unassembled WGS sequence"/>
</dbReference>
<dbReference type="PANTHER" id="PTHR41533:SF2">
    <property type="entry name" value="BLR7131 PROTEIN"/>
    <property type="match status" value="1"/>
</dbReference>
<dbReference type="AlphaFoldDB" id="A0A5C8PM16"/>
<dbReference type="Gene3D" id="1.10.101.10">
    <property type="entry name" value="PGBD-like superfamily/PGBD"/>
    <property type="match status" value="1"/>
</dbReference>
<dbReference type="SUPFAM" id="SSF141523">
    <property type="entry name" value="L,D-transpeptidase catalytic domain-like"/>
    <property type="match status" value="1"/>
</dbReference>
<dbReference type="OrthoDB" id="9778545at2"/>
<dbReference type="InterPro" id="IPR005490">
    <property type="entry name" value="LD_TPept_cat_dom"/>
</dbReference>
<dbReference type="Pfam" id="PF01471">
    <property type="entry name" value="PG_binding_1"/>
    <property type="match status" value="1"/>
</dbReference>
<sequence>MLRGILSGPWVGRVCFCGVLAISLLRGVEPARAEGDATVVALKDRIRTAIQTATDGSEPILAAIGKVYAEREHTLLWLDRGKPTRRGEALLQALKAMQDEGLEPEDYDVSLIEKLMTSDTPVDQARADFLLSRGLVLAGADMSSGRVNANAIDKDMSPVQRRPDYAALARDGLVASDPQAFIQSLAPAGRQYPALKKALAEWRERVKTETYTKVPRGELLRPGNCDPRVPLIRKRLSETEADVPTAQGDPNCYDDGLVAAVKRFQDAHNLSVDGVVGPRVTASMNIPIEEKVQQIIVNLERRRWAPEAPGSRYLLINAADYAAVFVDDGQVAFRTKVIVGTAKDQTPEITSTMHSFQTNPYWTVPTSIAGEEYLPMLRRDPYALQKSNMRIFADWSSDTELDPGTVDWTSVSPKAFPYRIRQEPGASNALGYIFFPFSNKYGIYVHDTSSRFLFTEGSRNFSHGCIRLQNPFAFIEAAVKGSTSVNRARVEAMANGGRQASFGFPAPITIMVTYQTVFADDNDKLQFRDDIYGRDRKVFAAMRKTRTFERAR</sequence>
<keyword evidence="5 7" id="KW-0573">Peptidoglycan synthesis</keyword>
<organism evidence="9 10">
    <name type="scientific">Vineibacter terrae</name>
    <dbReference type="NCBI Taxonomy" id="2586908"/>
    <lineage>
        <taxon>Bacteria</taxon>
        <taxon>Pseudomonadati</taxon>
        <taxon>Pseudomonadota</taxon>
        <taxon>Alphaproteobacteria</taxon>
        <taxon>Hyphomicrobiales</taxon>
        <taxon>Vineibacter</taxon>
    </lineage>
</organism>
<comment type="caution">
    <text evidence="9">The sequence shown here is derived from an EMBL/GenBank/DDBJ whole genome shotgun (WGS) entry which is preliminary data.</text>
</comment>
<dbReference type="GO" id="GO:0071555">
    <property type="term" value="P:cell wall organization"/>
    <property type="evidence" value="ECO:0007669"/>
    <property type="project" value="UniProtKB-UniRule"/>
</dbReference>
<evidence type="ECO:0000259" key="8">
    <source>
        <dbReference type="PROSITE" id="PS52029"/>
    </source>
</evidence>
<dbReference type="SUPFAM" id="SSF47090">
    <property type="entry name" value="PGBD-like"/>
    <property type="match status" value="1"/>
</dbReference>
<dbReference type="GO" id="GO:0008360">
    <property type="term" value="P:regulation of cell shape"/>
    <property type="evidence" value="ECO:0007669"/>
    <property type="project" value="UniProtKB-UniRule"/>
</dbReference>
<dbReference type="InterPro" id="IPR038063">
    <property type="entry name" value="Transpep_catalytic_dom"/>
</dbReference>
<evidence type="ECO:0000256" key="5">
    <source>
        <dbReference type="ARBA" id="ARBA00022984"/>
    </source>
</evidence>
<evidence type="ECO:0000256" key="7">
    <source>
        <dbReference type="PROSITE-ProRule" id="PRU01373"/>
    </source>
</evidence>
<dbReference type="Gene3D" id="2.40.440.10">
    <property type="entry name" value="L,D-transpeptidase catalytic domain-like"/>
    <property type="match status" value="1"/>
</dbReference>
<dbReference type="InterPro" id="IPR036366">
    <property type="entry name" value="PGBDSf"/>
</dbReference>